<evidence type="ECO:0000256" key="6">
    <source>
        <dbReference type="SAM" id="MobiDB-lite"/>
    </source>
</evidence>
<feature type="region of interest" description="Disordered" evidence="6">
    <location>
        <begin position="69"/>
        <end position="89"/>
    </location>
</feature>
<name>A0A0K8NTW5_PISS1</name>
<dbReference type="InterPro" id="IPR004846">
    <property type="entry name" value="T2SS/T3SS_dom"/>
</dbReference>
<evidence type="ECO:0000256" key="1">
    <source>
        <dbReference type="ARBA" id="ARBA00004370"/>
    </source>
</evidence>
<accession>A0A0K8NTW5</accession>
<dbReference type="GO" id="GO:0009306">
    <property type="term" value="P:protein secretion"/>
    <property type="evidence" value="ECO:0007669"/>
    <property type="project" value="InterPro"/>
</dbReference>
<dbReference type="InterPro" id="IPR001775">
    <property type="entry name" value="GspD/PilQ"/>
</dbReference>
<feature type="compositionally biased region" description="Low complexity" evidence="6">
    <location>
        <begin position="789"/>
        <end position="814"/>
    </location>
</feature>
<evidence type="ECO:0000256" key="2">
    <source>
        <dbReference type="ARBA" id="ARBA00022729"/>
    </source>
</evidence>
<dbReference type="EMBL" id="BBYR01000002">
    <property type="protein sequence ID" value="GAP33861.1"/>
    <property type="molecule type" value="Genomic_DNA"/>
</dbReference>
<reference evidence="10 11" key="2">
    <citation type="journal article" date="2016" name="Science">
        <title>A bacterium that degrades and assimilates poly(ethylene terephthalate).</title>
        <authorList>
            <person name="Yoshida S."/>
            <person name="Hiraga K."/>
            <person name="Takehana T."/>
            <person name="Taniguchi I."/>
            <person name="Yamaji H."/>
            <person name="Maeda Y."/>
            <person name="Toyohara K."/>
            <person name="Miyamoto K."/>
            <person name="Kimura Y."/>
            <person name="Oda K."/>
        </authorList>
    </citation>
    <scope>NUCLEOTIDE SEQUENCE [LARGE SCALE GENOMIC DNA]</scope>
    <source>
        <strain evidence="11">NBRC 110686 / TISTR 2288 / 201-F6</strain>
    </source>
</reference>
<feature type="domain" description="Type II/III secretion system secretin-like" evidence="8">
    <location>
        <begin position="507"/>
        <end position="671"/>
    </location>
</feature>
<dbReference type="GO" id="GO:0009279">
    <property type="term" value="C:cell outer membrane"/>
    <property type="evidence" value="ECO:0007669"/>
    <property type="project" value="UniProtKB-SubCell"/>
</dbReference>
<dbReference type="InterPro" id="IPR005644">
    <property type="entry name" value="NolW-like"/>
</dbReference>
<dbReference type="PANTHER" id="PTHR30332:SF25">
    <property type="entry name" value="SECRETIN XPSD"/>
    <property type="match status" value="1"/>
</dbReference>
<proteinExistence type="inferred from homology"/>
<dbReference type="STRING" id="1547922.ISF6_1116"/>
<dbReference type="Gene3D" id="3.30.1370.120">
    <property type="match status" value="2"/>
</dbReference>
<dbReference type="Proteomes" id="UP000037660">
    <property type="component" value="Unassembled WGS sequence"/>
</dbReference>
<feature type="chain" id="PRO_5005513352" evidence="7">
    <location>
        <begin position="21"/>
        <end position="844"/>
    </location>
</feature>
<comment type="caution">
    <text evidence="10">The sequence shown here is derived from an EMBL/GenBank/DDBJ whole genome shotgun (WGS) entry which is preliminary data.</text>
</comment>
<reference evidence="11" key="1">
    <citation type="submission" date="2015-07" db="EMBL/GenBank/DDBJ databases">
        <title>Discovery of a poly(ethylene terephthalate assimilation.</title>
        <authorList>
            <person name="Yoshida S."/>
            <person name="Hiraga K."/>
            <person name="Takehana T."/>
            <person name="Taniguchi I."/>
            <person name="Yamaji H."/>
            <person name="Maeda Y."/>
            <person name="Toyohara K."/>
            <person name="Miyamoto K."/>
            <person name="Kimura Y."/>
            <person name="Oda K."/>
        </authorList>
    </citation>
    <scope>NUCLEOTIDE SEQUENCE [LARGE SCALE GENOMIC DNA]</scope>
    <source>
        <strain evidence="11">NBRC 110686 / TISTR 2288 / 201-F6</strain>
    </source>
</reference>
<feature type="compositionally biased region" description="Basic and acidic residues" evidence="6">
    <location>
        <begin position="826"/>
        <end position="836"/>
    </location>
</feature>
<dbReference type="GO" id="GO:0015627">
    <property type="term" value="C:type II protein secretion system complex"/>
    <property type="evidence" value="ECO:0007669"/>
    <property type="project" value="TreeGrafter"/>
</dbReference>
<keyword evidence="3" id="KW-0472">Membrane</keyword>
<dbReference type="PANTHER" id="PTHR30332">
    <property type="entry name" value="PROBABLE GENERAL SECRETION PATHWAY PROTEIN D"/>
    <property type="match status" value="1"/>
</dbReference>
<gene>
    <name evidence="10" type="ORF">ISF6_1116</name>
</gene>
<feature type="region of interest" description="Disordered" evidence="6">
    <location>
        <begin position="374"/>
        <end position="399"/>
    </location>
</feature>
<evidence type="ECO:0000256" key="7">
    <source>
        <dbReference type="SAM" id="SignalP"/>
    </source>
</evidence>
<dbReference type="Pfam" id="PF00263">
    <property type="entry name" value="Secretin"/>
    <property type="match status" value="1"/>
</dbReference>
<evidence type="ECO:0000259" key="8">
    <source>
        <dbReference type="Pfam" id="PF00263"/>
    </source>
</evidence>
<feature type="signal peptide" evidence="7">
    <location>
        <begin position="1"/>
        <end position="20"/>
    </location>
</feature>
<organism evidence="10 11">
    <name type="scientific">Piscinibacter sakaiensis</name>
    <name type="common">Ideonella sakaiensis</name>
    <dbReference type="NCBI Taxonomy" id="1547922"/>
    <lineage>
        <taxon>Bacteria</taxon>
        <taxon>Pseudomonadati</taxon>
        <taxon>Pseudomonadota</taxon>
        <taxon>Betaproteobacteria</taxon>
        <taxon>Burkholderiales</taxon>
        <taxon>Sphaerotilaceae</taxon>
        <taxon>Piscinibacter</taxon>
    </lineage>
</organism>
<dbReference type="InterPro" id="IPR050810">
    <property type="entry name" value="Bact_Secretion_Sys_Channel"/>
</dbReference>
<keyword evidence="2 7" id="KW-0732">Signal</keyword>
<feature type="compositionally biased region" description="Low complexity" evidence="6">
    <location>
        <begin position="744"/>
        <end position="779"/>
    </location>
</feature>
<dbReference type="PROSITE" id="PS51257">
    <property type="entry name" value="PROKAR_LIPOPROTEIN"/>
    <property type="match status" value="1"/>
</dbReference>
<evidence type="ECO:0000259" key="9">
    <source>
        <dbReference type="Pfam" id="PF03958"/>
    </source>
</evidence>
<dbReference type="PRINTS" id="PR00811">
    <property type="entry name" value="BCTERIALGSPD"/>
</dbReference>
<feature type="domain" description="NolW-like" evidence="9">
    <location>
        <begin position="205"/>
        <end position="257"/>
    </location>
</feature>
<dbReference type="Pfam" id="PF03958">
    <property type="entry name" value="Secretin_N"/>
    <property type="match status" value="2"/>
</dbReference>
<dbReference type="AlphaFoldDB" id="A0A0K8NTW5"/>
<comment type="subcellular location">
    <subcellularLocation>
        <location evidence="5">Cell outer membrane</location>
    </subcellularLocation>
    <subcellularLocation>
        <location evidence="1">Membrane</location>
    </subcellularLocation>
</comment>
<keyword evidence="5" id="KW-0813">Transport</keyword>
<feature type="domain" description="NolW-like" evidence="9">
    <location>
        <begin position="345"/>
        <end position="433"/>
    </location>
</feature>
<keyword evidence="11" id="KW-1185">Reference proteome</keyword>
<feature type="compositionally biased region" description="Low complexity" evidence="6">
    <location>
        <begin position="374"/>
        <end position="392"/>
    </location>
</feature>
<feature type="region of interest" description="Disordered" evidence="6">
    <location>
        <begin position="697"/>
        <end position="844"/>
    </location>
</feature>
<evidence type="ECO:0000313" key="11">
    <source>
        <dbReference type="Proteomes" id="UP000037660"/>
    </source>
</evidence>
<evidence type="ECO:0000313" key="10">
    <source>
        <dbReference type="EMBL" id="GAP33861.1"/>
    </source>
</evidence>
<sequence>MFAGRWSVPLLGASLLAACASPPPTLPGPLVYSRSPQAEGGALIEGGRGSPTPTSTVVTALPTVPLVDGKAQPDPARAAAAAATPGGDEPVSMALDSTPLPLFIQILYGNVLKRPHSMDPAVLARTDLVNFRTSQPIPKAQLAQVAVTLLRSYGLAVQELEGVVRIVPDNSPAAAPPPVLRRGRALPETPEALRPAFQYVEMDVVKSTDVLQWLRQIMGNRVNVQDDSTRNGFLLAGTQADLRTALELIRVLDQPRLRGSVARRITPVNMPVNEFSARLNDVLTAQGYSVSTGASGNTAVLIVPVPTVGSVMVFTTTDAVMEHVIRWSTELDRPVAVKAQSGLYTYPVKYADAQELAKILGEILTGIAAPSSTPATGAQPAVGAGAAPTQPTRSSSGSRVVVNQATNTLIFRGTSADEYQQIMSLMRDLDRPVKSAMIEVTVAELSRNGSQALGIDWNVPLRSINSGELQITGGTLNGVGVASGGFSTLIANSANQILARLNASVVTGNARILSNPKVLARNGETASIQVGEEVPVITSQQSTGSTSLFGGTGVLQQIAYRSTGVILRVRPIINSGNRLDLDISQEVSAARQTATGVSGSPTVSTRRIDTKLSLRDGSTILLGGLISRQRSGGDNGVPLLKDIPGIGAAFRSTTQSDVETEMLIMITPYVINDDYEAESISEALQQSFGDWAQDLRRSRAVPERPTAPAGGPLIEAPGLPSTPPVAPLPGGGQPTPAGAPPVAPAASTPATPAAPSGTLPGSQSTPAASPAAPGSTTAPGMPPGVIYTPGPGAAPAAPARPASAPAPAPAASAAPLPPSVPPGSREVTDPKVKEEIQQLLEKKK</sequence>
<evidence type="ECO:0000256" key="4">
    <source>
        <dbReference type="RuleBase" id="RU004003"/>
    </source>
</evidence>
<protein>
    <submittedName>
        <fullName evidence="10">Uncharacterized protein</fullName>
    </submittedName>
</protein>
<dbReference type="InterPro" id="IPR038591">
    <property type="entry name" value="NolW-like_sf"/>
</dbReference>
<comment type="similarity">
    <text evidence="4">Belongs to the bacterial secretin family.</text>
</comment>
<evidence type="ECO:0000256" key="5">
    <source>
        <dbReference type="RuleBase" id="RU004004"/>
    </source>
</evidence>
<evidence type="ECO:0000256" key="3">
    <source>
        <dbReference type="ARBA" id="ARBA00023136"/>
    </source>
</evidence>